<dbReference type="Gene3D" id="3.40.640.10">
    <property type="entry name" value="Type I PLP-dependent aspartate aminotransferase-like (Major domain)"/>
    <property type="match status" value="1"/>
</dbReference>
<name>C0CP03_BLAHS</name>
<keyword evidence="8" id="KW-1185">Reference proteome</keyword>
<dbReference type="CDD" id="cd00609">
    <property type="entry name" value="AAT_like"/>
    <property type="match status" value="1"/>
</dbReference>
<proteinExistence type="inferred from homology"/>
<evidence type="ECO:0000256" key="4">
    <source>
        <dbReference type="ARBA" id="ARBA00023125"/>
    </source>
</evidence>
<dbReference type="AlphaFoldDB" id="C0CP03"/>
<dbReference type="CDD" id="cd07377">
    <property type="entry name" value="WHTH_GntR"/>
    <property type="match status" value="1"/>
</dbReference>
<keyword evidence="5" id="KW-0804">Transcription</keyword>
<dbReference type="GeneID" id="86822802"/>
<dbReference type="InterPro" id="IPR004839">
    <property type="entry name" value="Aminotransferase_I/II_large"/>
</dbReference>
<dbReference type="GO" id="GO:0030170">
    <property type="term" value="F:pyridoxal phosphate binding"/>
    <property type="evidence" value="ECO:0007669"/>
    <property type="project" value="InterPro"/>
</dbReference>
<evidence type="ECO:0000313" key="8">
    <source>
        <dbReference type="Proteomes" id="UP000003100"/>
    </source>
</evidence>
<dbReference type="InterPro" id="IPR015421">
    <property type="entry name" value="PyrdxlP-dep_Trfase_major"/>
</dbReference>
<dbReference type="RefSeq" id="WP_005950099.1">
    <property type="nucleotide sequence ID" value="NZ_CP136423.1"/>
</dbReference>
<dbReference type="SUPFAM" id="SSF53383">
    <property type="entry name" value="PLP-dependent transferases"/>
    <property type="match status" value="1"/>
</dbReference>
<dbReference type="PROSITE" id="PS50949">
    <property type="entry name" value="HTH_GNTR"/>
    <property type="match status" value="1"/>
</dbReference>
<reference evidence="7 8" key="2">
    <citation type="submission" date="2009-02" db="EMBL/GenBank/DDBJ databases">
        <title>Draft genome sequence of Blautia hydrogenotrophica DSM 10507 (Ruminococcus hydrogenotrophicus DSM 10507).</title>
        <authorList>
            <person name="Sudarsanam P."/>
            <person name="Ley R."/>
            <person name="Guruge J."/>
            <person name="Turnbaugh P.J."/>
            <person name="Mahowald M."/>
            <person name="Liep D."/>
            <person name="Gordon J."/>
        </authorList>
    </citation>
    <scope>NUCLEOTIDE SEQUENCE [LARGE SCALE GENOMIC DNA]</scope>
    <source>
        <strain evidence="8">DSM 10507 / JCM 14656 / S5a33</strain>
    </source>
</reference>
<protein>
    <recommendedName>
        <fullName evidence="6">HTH gntR-type domain-containing protein</fullName>
    </recommendedName>
</protein>
<dbReference type="EMBL" id="ACBZ01000141">
    <property type="protein sequence ID" value="EEG48504.1"/>
    <property type="molecule type" value="Genomic_DNA"/>
</dbReference>
<evidence type="ECO:0000256" key="1">
    <source>
        <dbReference type="ARBA" id="ARBA00005384"/>
    </source>
</evidence>
<dbReference type="HOGENOM" id="CLU_017584_0_1_9"/>
<dbReference type="Proteomes" id="UP000003100">
    <property type="component" value="Unassembled WGS sequence"/>
</dbReference>
<gene>
    <name evidence="7" type="ORF">RUMHYD_02604</name>
</gene>
<dbReference type="SUPFAM" id="SSF46785">
    <property type="entry name" value="Winged helix' DNA-binding domain"/>
    <property type="match status" value="1"/>
</dbReference>
<feature type="domain" description="HTH gntR-type" evidence="6">
    <location>
        <begin position="12"/>
        <end position="80"/>
    </location>
</feature>
<dbReference type="InterPro" id="IPR051446">
    <property type="entry name" value="HTH_trans_reg/aminotransferase"/>
</dbReference>
<dbReference type="GO" id="GO:0003677">
    <property type="term" value="F:DNA binding"/>
    <property type="evidence" value="ECO:0007669"/>
    <property type="project" value="UniProtKB-KW"/>
</dbReference>
<sequence>MLTYNFEERKNCPLYEFLYQKMKEDILQGNLKANERLPSKRSLARHLEISVITVENAYAQLMMEGYIYSKEKSGYYVSELALQLPAEPGKKDVPLQEEETISTEYFLDLKNNSVPTENFPFTVWSRLMRRVLADREIRLLERVPPQGALELRKAISDHLYQFRGMNVEPGRIIVGAGTEYLYGLLIQLLGREEIYGVENPGYRKISQVYRCQGVTCEYIPMDFQGLSVKALRDSKVTVLHISPGHHFPTGIVMPIKRRQELLCWAKERGGRYIIEDDYDSELRFQGRPIQTLQSIDDEEKVIYINTFSKTMTPSIRISYIVLPRHLMERYQAKLSFYACTVPSFEQYTLARFIREGYFEQHINRMRNYYRTLRDEMVQAIEDSRLRGRMLIQEQNSGLHFLLQVKTRKSDDEIRLCAQRQGIRLDCLSQYYEGTGREYEHCLVINYSGVDRKRIQEGIRRLERIFQDEE</sequence>
<dbReference type="PANTHER" id="PTHR46577">
    <property type="entry name" value="HTH-TYPE TRANSCRIPTIONAL REGULATORY PROTEIN GABR"/>
    <property type="match status" value="1"/>
</dbReference>
<keyword evidence="3" id="KW-0805">Transcription regulation</keyword>
<dbReference type="GO" id="GO:0003700">
    <property type="term" value="F:DNA-binding transcription factor activity"/>
    <property type="evidence" value="ECO:0007669"/>
    <property type="project" value="InterPro"/>
</dbReference>
<dbReference type="PATRIC" id="fig|476272.21.peg.732"/>
<dbReference type="SMART" id="SM00345">
    <property type="entry name" value="HTH_GNTR"/>
    <property type="match status" value="1"/>
</dbReference>
<evidence type="ECO:0000256" key="3">
    <source>
        <dbReference type="ARBA" id="ARBA00023015"/>
    </source>
</evidence>
<organism evidence="7 8">
    <name type="scientific">Blautia hydrogenotrophica (strain DSM 10507 / JCM 14656 / S5a33)</name>
    <name type="common">Ruminococcus hydrogenotrophicus</name>
    <dbReference type="NCBI Taxonomy" id="476272"/>
    <lineage>
        <taxon>Bacteria</taxon>
        <taxon>Bacillati</taxon>
        <taxon>Bacillota</taxon>
        <taxon>Clostridia</taxon>
        <taxon>Lachnospirales</taxon>
        <taxon>Lachnospiraceae</taxon>
        <taxon>Blautia</taxon>
    </lineage>
</organism>
<accession>C0CP03</accession>
<reference evidence="7 8" key="1">
    <citation type="submission" date="2009-01" db="EMBL/GenBank/DDBJ databases">
        <authorList>
            <person name="Fulton L."/>
            <person name="Clifton S."/>
            <person name="Fulton B."/>
            <person name="Xu J."/>
            <person name="Minx P."/>
            <person name="Pepin K.H."/>
            <person name="Johnson M."/>
            <person name="Bhonagiri V."/>
            <person name="Nash W.E."/>
            <person name="Mardis E.R."/>
            <person name="Wilson R.K."/>
        </authorList>
    </citation>
    <scope>NUCLEOTIDE SEQUENCE [LARGE SCALE GENOMIC DNA]</scope>
    <source>
        <strain evidence="8">DSM 10507 / JCM 14656 / S5a33</strain>
    </source>
</reference>
<evidence type="ECO:0000256" key="2">
    <source>
        <dbReference type="ARBA" id="ARBA00022898"/>
    </source>
</evidence>
<dbReference type="Pfam" id="PF00392">
    <property type="entry name" value="GntR"/>
    <property type="match status" value="1"/>
</dbReference>
<comment type="similarity">
    <text evidence="1">In the C-terminal section; belongs to the class-I pyridoxal-phosphate-dependent aminotransferase family.</text>
</comment>
<dbReference type="InterPro" id="IPR000524">
    <property type="entry name" value="Tscrpt_reg_HTH_GntR"/>
</dbReference>
<dbReference type="PANTHER" id="PTHR46577:SF1">
    <property type="entry name" value="HTH-TYPE TRANSCRIPTIONAL REGULATORY PROTEIN GABR"/>
    <property type="match status" value="1"/>
</dbReference>
<evidence type="ECO:0000259" key="6">
    <source>
        <dbReference type="PROSITE" id="PS50949"/>
    </source>
</evidence>
<dbReference type="InterPro" id="IPR036388">
    <property type="entry name" value="WH-like_DNA-bd_sf"/>
</dbReference>
<dbReference type="eggNOG" id="COG1167">
    <property type="taxonomic scope" value="Bacteria"/>
</dbReference>
<keyword evidence="2" id="KW-0663">Pyridoxal phosphate</keyword>
<evidence type="ECO:0000313" key="7">
    <source>
        <dbReference type="EMBL" id="EEG48504.1"/>
    </source>
</evidence>
<dbReference type="InterPro" id="IPR015424">
    <property type="entry name" value="PyrdxlP-dep_Trfase"/>
</dbReference>
<dbReference type="Gene3D" id="1.10.10.10">
    <property type="entry name" value="Winged helix-like DNA-binding domain superfamily/Winged helix DNA-binding domain"/>
    <property type="match status" value="1"/>
</dbReference>
<dbReference type="Pfam" id="PF00155">
    <property type="entry name" value="Aminotran_1_2"/>
    <property type="match status" value="1"/>
</dbReference>
<dbReference type="InterPro" id="IPR036390">
    <property type="entry name" value="WH_DNA-bd_sf"/>
</dbReference>
<keyword evidence="4" id="KW-0238">DNA-binding</keyword>
<evidence type="ECO:0000256" key="5">
    <source>
        <dbReference type="ARBA" id="ARBA00023163"/>
    </source>
</evidence>